<comment type="subunit">
    <text evidence="2">Complex I is composed of 45 different subunits.</text>
</comment>
<keyword evidence="2" id="KW-0679">Respiratory chain</keyword>
<keyword evidence="2" id="KW-0999">Mitochondrion inner membrane</keyword>
<dbReference type="GO" id="GO:0005743">
    <property type="term" value="C:mitochondrial inner membrane"/>
    <property type="evidence" value="ECO:0007669"/>
    <property type="project" value="UniProtKB-SubCell"/>
</dbReference>
<reference evidence="3" key="1">
    <citation type="journal article" date="2024" name="Gigascience">
        <title>Chromosome-level genome of the poultry shaft louse Menopon gallinae provides insight into the host-switching and adaptive evolution of parasitic lice.</title>
        <authorList>
            <person name="Xu Y."/>
            <person name="Ma L."/>
            <person name="Liu S."/>
            <person name="Liang Y."/>
            <person name="Liu Q."/>
            <person name="He Z."/>
            <person name="Tian L."/>
            <person name="Duan Y."/>
            <person name="Cai W."/>
            <person name="Li H."/>
            <person name="Song F."/>
        </authorList>
    </citation>
    <scope>NUCLEOTIDE SEQUENCE</scope>
    <source>
        <strain evidence="3">Cailab_2023a</strain>
    </source>
</reference>
<keyword evidence="2" id="KW-0472">Membrane</keyword>
<dbReference type="EMBL" id="JARGDH010000002">
    <property type="protein sequence ID" value="KAL0275186.1"/>
    <property type="molecule type" value="Genomic_DNA"/>
</dbReference>
<comment type="similarity">
    <text evidence="1 2">Belongs to the complex I NDUFA12 subunit family.</text>
</comment>
<dbReference type="AlphaFoldDB" id="A0AAW2HZZ5"/>
<comment type="function">
    <text evidence="2">Accessory subunit of the mitochondrial membrane respiratory chain NADH dehydrogenase (Complex I), that is believed not to be involved in catalysis. Complex I functions in the transfer of electrons from NADH to the respiratory chain. The immediate electron acceptor for the enzyme is believed to be ubiquinone.</text>
</comment>
<dbReference type="InterPro" id="IPR007763">
    <property type="entry name" value="NDUFA12"/>
</dbReference>
<keyword evidence="2" id="KW-0249">Electron transport</keyword>
<protein>
    <recommendedName>
        <fullName evidence="2">NADH dehydrogenase [ubiquinone] 1 alpha subcomplex subunit 12</fullName>
    </recommendedName>
</protein>
<sequence>MEKGISRFIATLKYFGGGRGYLLQRLRTDDSKMGKFMGEDVHGNKYYESNYYFFGRNRWVQYSDKFGYDYDSSHIPAEWFGWLHYKTDLVPHEDPNRPAYKWMAKENINHTGTANQYVPYTTTKSKVEAWVPKRKS</sequence>
<dbReference type="GO" id="GO:0006979">
    <property type="term" value="P:response to oxidative stress"/>
    <property type="evidence" value="ECO:0007669"/>
    <property type="project" value="TreeGrafter"/>
</dbReference>
<dbReference type="Pfam" id="PF05071">
    <property type="entry name" value="NDUFA12"/>
    <property type="match status" value="1"/>
</dbReference>
<evidence type="ECO:0000256" key="1">
    <source>
        <dbReference type="ARBA" id="ARBA00007355"/>
    </source>
</evidence>
<keyword evidence="2" id="KW-0813">Transport</keyword>
<dbReference type="GO" id="GO:0045271">
    <property type="term" value="C:respiratory chain complex I"/>
    <property type="evidence" value="ECO:0007669"/>
    <property type="project" value="InterPro"/>
</dbReference>
<proteinExistence type="inferred from homology"/>
<dbReference type="PANTHER" id="PTHR12910">
    <property type="entry name" value="NADH-UBIQUINONE OXIDOREDUCTASE SUBUNIT B17.2"/>
    <property type="match status" value="1"/>
</dbReference>
<accession>A0AAW2HZZ5</accession>
<organism evidence="3">
    <name type="scientific">Menopon gallinae</name>
    <name type="common">poultry shaft louse</name>
    <dbReference type="NCBI Taxonomy" id="328185"/>
    <lineage>
        <taxon>Eukaryota</taxon>
        <taxon>Metazoa</taxon>
        <taxon>Ecdysozoa</taxon>
        <taxon>Arthropoda</taxon>
        <taxon>Hexapoda</taxon>
        <taxon>Insecta</taxon>
        <taxon>Pterygota</taxon>
        <taxon>Neoptera</taxon>
        <taxon>Paraneoptera</taxon>
        <taxon>Psocodea</taxon>
        <taxon>Troctomorpha</taxon>
        <taxon>Phthiraptera</taxon>
        <taxon>Amblycera</taxon>
        <taxon>Menoponidae</taxon>
        <taxon>Menopon</taxon>
    </lineage>
</organism>
<dbReference type="PANTHER" id="PTHR12910:SF2">
    <property type="entry name" value="NADH DEHYDROGENASE [UBIQUINONE] 1 ALPHA SUBCOMPLEX SUBUNIT 12"/>
    <property type="match status" value="1"/>
</dbReference>
<comment type="caution">
    <text evidence="3">The sequence shown here is derived from an EMBL/GenBank/DDBJ whole genome shotgun (WGS) entry which is preliminary data.</text>
</comment>
<gene>
    <name evidence="3" type="ORF">PYX00_003126</name>
</gene>
<name>A0AAW2HZZ5_9NEOP</name>
<keyword evidence="2" id="KW-0496">Mitochondrion</keyword>
<evidence type="ECO:0000313" key="3">
    <source>
        <dbReference type="EMBL" id="KAL0275186.1"/>
    </source>
</evidence>
<comment type="subcellular location">
    <subcellularLocation>
        <location evidence="2">Mitochondrion inner membrane</location>
        <topology evidence="2">Peripheral membrane protein</topology>
        <orientation evidence="2">Matrix side</orientation>
    </subcellularLocation>
</comment>
<evidence type="ECO:0000256" key="2">
    <source>
        <dbReference type="RuleBase" id="RU363103"/>
    </source>
</evidence>